<keyword evidence="2" id="KW-0472">Membrane</keyword>
<name>A0A1I2GGZ9_9BACL</name>
<feature type="compositionally biased region" description="Low complexity" evidence="1">
    <location>
        <begin position="117"/>
        <end position="137"/>
    </location>
</feature>
<sequence length="228" mass="24512">MWLKAAVWIAKIIAAGLIVSFLSIWTTGYIVSSYVETLLKQYNMPLEVQPMAMSGVWGKLWGVEPVQKDDTEKTGTDEAGDDDKVAVDAFGDQPSNPPLTDIGVGGGTKAEGGTSGQSGESGTSTGTTEGTTEGSAQTDDDEAPSIDGSETAITTDDLNEMKGQLSDADKDQLFGLLMSKLPQEALQTISGYMENGLTDEELTQVQQLMAQYLDRDQYEQMMAILKKY</sequence>
<dbReference type="STRING" id="1045775.SAMN05216378_5206"/>
<keyword evidence="2" id="KW-1133">Transmembrane helix</keyword>
<reference evidence="4" key="1">
    <citation type="submission" date="2016-10" db="EMBL/GenBank/DDBJ databases">
        <authorList>
            <person name="Varghese N."/>
            <person name="Submissions S."/>
        </authorList>
    </citation>
    <scope>NUCLEOTIDE SEQUENCE [LARGE SCALE GENOMIC DNA]</scope>
    <source>
        <strain evidence="4">CGMCC 1.10784</strain>
    </source>
</reference>
<proteinExistence type="predicted"/>
<organism evidence="3 4">
    <name type="scientific">Paenibacillus catalpae</name>
    <dbReference type="NCBI Taxonomy" id="1045775"/>
    <lineage>
        <taxon>Bacteria</taxon>
        <taxon>Bacillati</taxon>
        <taxon>Bacillota</taxon>
        <taxon>Bacilli</taxon>
        <taxon>Bacillales</taxon>
        <taxon>Paenibacillaceae</taxon>
        <taxon>Paenibacillus</taxon>
    </lineage>
</organism>
<evidence type="ECO:0000256" key="1">
    <source>
        <dbReference type="SAM" id="MobiDB-lite"/>
    </source>
</evidence>
<dbReference type="Proteomes" id="UP000198855">
    <property type="component" value="Unassembled WGS sequence"/>
</dbReference>
<keyword evidence="2" id="KW-0812">Transmembrane</keyword>
<evidence type="ECO:0000256" key="2">
    <source>
        <dbReference type="SAM" id="Phobius"/>
    </source>
</evidence>
<dbReference type="OrthoDB" id="2662662at2"/>
<evidence type="ECO:0000313" key="4">
    <source>
        <dbReference type="Proteomes" id="UP000198855"/>
    </source>
</evidence>
<protein>
    <submittedName>
        <fullName evidence="3">Uncharacterized protein</fullName>
    </submittedName>
</protein>
<dbReference type="RefSeq" id="WP_091189347.1">
    <property type="nucleotide sequence ID" value="NZ_FOMT01000006.1"/>
</dbReference>
<gene>
    <name evidence="3" type="ORF">SAMN05216378_5206</name>
</gene>
<dbReference type="EMBL" id="FOMT01000006">
    <property type="protein sequence ID" value="SFF16260.1"/>
    <property type="molecule type" value="Genomic_DNA"/>
</dbReference>
<keyword evidence="4" id="KW-1185">Reference proteome</keyword>
<feature type="transmembrane region" description="Helical" evidence="2">
    <location>
        <begin position="6"/>
        <end position="31"/>
    </location>
</feature>
<feature type="compositionally biased region" description="Gly residues" evidence="1">
    <location>
        <begin position="103"/>
        <end position="116"/>
    </location>
</feature>
<evidence type="ECO:0000313" key="3">
    <source>
        <dbReference type="EMBL" id="SFF16260.1"/>
    </source>
</evidence>
<accession>A0A1I2GGZ9</accession>
<dbReference type="AlphaFoldDB" id="A0A1I2GGZ9"/>
<feature type="region of interest" description="Disordered" evidence="1">
    <location>
        <begin position="68"/>
        <end position="150"/>
    </location>
</feature>
<feature type="compositionally biased region" description="Basic and acidic residues" evidence="1">
    <location>
        <begin position="68"/>
        <end position="86"/>
    </location>
</feature>